<dbReference type="AlphaFoldDB" id="A0AAX2EQG8"/>
<comment type="caution">
    <text evidence="2">The sequence shown here is derived from an EMBL/GenBank/DDBJ whole genome shotgun (WGS) entry which is preliminary data.</text>
</comment>
<protein>
    <submittedName>
        <fullName evidence="2">Uncharacterized protein</fullName>
    </submittedName>
</protein>
<reference evidence="4 5" key="1">
    <citation type="submission" date="2016-10" db="EMBL/GenBank/DDBJ databases">
        <authorList>
            <person name="Varghese N."/>
            <person name="Submissions S."/>
        </authorList>
    </citation>
    <scope>NUCLEOTIDE SEQUENCE [LARGE SCALE GENOMIC DNA]</scope>
    <source>
        <strain evidence="3 4">NFIX06</strain>
        <strain evidence="2 5">NFIX08</strain>
    </source>
</reference>
<evidence type="ECO:0000313" key="5">
    <source>
        <dbReference type="Proteomes" id="UP000199173"/>
    </source>
</evidence>
<gene>
    <name evidence="3" type="ORF">SAMN03159428_01622</name>
    <name evidence="2" type="ORF">SAMN03159514_01628</name>
</gene>
<evidence type="ECO:0000313" key="3">
    <source>
        <dbReference type="EMBL" id="SFT68270.1"/>
    </source>
</evidence>
<proteinExistence type="predicted"/>
<dbReference type="Proteomes" id="UP000199173">
    <property type="component" value="Unassembled WGS sequence"/>
</dbReference>
<accession>A0AAX2EQG8</accession>
<dbReference type="EMBL" id="FPAV01000003">
    <property type="protein sequence ID" value="SFT68270.1"/>
    <property type="molecule type" value="Genomic_DNA"/>
</dbReference>
<organism evidence="2 5">
    <name type="scientific">Kosakonia radicincitans</name>
    <dbReference type="NCBI Taxonomy" id="283686"/>
    <lineage>
        <taxon>Bacteria</taxon>
        <taxon>Pseudomonadati</taxon>
        <taxon>Pseudomonadota</taxon>
        <taxon>Gammaproteobacteria</taxon>
        <taxon>Enterobacterales</taxon>
        <taxon>Enterobacteriaceae</taxon>
        <taxon>Kosakonia</taxon>
    </lineage>
</organism>
<evidence type="ECO:0000256" key="1">
    <source>
        <dbReference type="SAM" id="MobiDB-lite"/>
    </source>
</evidence>
<feature type="region of interest" description="Disordered" evidence="1">
    <location>
        <begin position="1"/>
        <end position="27"/>
    </location>
</feature>
<sequence>MKRVREISNERLSQGRGQRGNAAQRAPQKALCQIAEVAEPVAAFSNGVFQRQRGQHLQFG</sequence>
<evidence type="ECO:0000313" key="2">
    <source>
        <dbReference type="EMBL" id="SFR07477.1"/>
    </source>
</evidence>
<name>A0AAX2EQG8_9ENTR</name>
<keyword evidence="4" id="KW-1185">Reference proteome</keyword>
<evidence type="ECO:0000313" key="4">
    <source>
        <dbReference type="Proteomes" id="UP000198760"/>
    </source>
</evidence>
<dbReference type="EMBL" id="FOYJ01000003">
    <property type="protein sequence ID" value="SFR07477.1"/>
    <property type="molecule type" value="Genomic_DNA"/>
</dbReference>
<dbReference type="Proteomes" id="UP000198760">
    <property type="component" value="Unassembled WGS sequence"/>
</dbReference>